<dbReference type="RefSeq" id="YP_010843692.1">
    <property type="nucleotide sequence ID" value="NC_025440.1"/>
</dbReference>
<feature type="region of interest" description="Disordered" evidence="1">
    <location>
        <begin position="207"/>
        <end position="237"/>
    </location>
</feature>
<evidence type="ECO:0008006" key="4">
    <source>
        <dbReference type="Google" id="ProtNLM"/>
    </source>
</evidence>
<dbReference type="EMBL" id="KM373208">
    <property type="protein sequence ID" value="AIM49866.1"/>
    <property type="molecule type" value="Genomic_DNA"/>
</dbReference>
<organism evidence="2 3">
    <name type="scientific">Listeria phage WIL-1</name>
    <dbReference type="NCBI Taxonomy" id="1541821"/>
    <lineage>
        <taxon>Viruses</taxon>
        <taxon>Duplodnaviria</taxon>
        <taxon>Heunggongvirae</taxon>
        <taxon>Uroviricota</taxon>
        <taxon>Caudoviricetes</taxon>
        <taxon>Herelleviridae</taxon>
        <taxon>Jasinskavirinae</taxon>
        <taxon>Pecentumvirus</taxon>
        <taxon>Pecentumvirus WIL1</taxon>
    </lineage>
</organism>
<feature type="compositionally biased region" description="Basic residues" evidence="1">
    <location>
        <begin position="210"/>
        <end position="230"/>
    </location>
</feature>
<dbReference type="Gene3D" id="1.10.10.60">
    <property type="entry name" value="Homeodomain-like"/>
    <property type="match status" value="2"/>
</dbReference>
<dbReference type="GeneID" id="22277522"/>
<evidence type="ECO:0000313" key="3">
    <source>
        <dbReference type="Proteomes" id="UP000029360"/>
    </source>
</evidence>
<evidence type="ECO:0000313" key="2">
    <source>
        <dbReference type="EMBL" id="AIM49866.1"/>
    </source>
</evidence>
<accession>A0A088FTN8</accession>
<name>A0A088FTN8_9CAUD</name>
<proteinExistence type="predicted"/>
<reference evidence="2 3" key="1">
    <citation type="submission" date="2014-08" db="EMBL/GenBank/DDBJ databases">
        <title>Genome sequencing of lytic Listeria phages isolated from washing water of food industry.</title>
        <authorList>
            <person name="Silva-Castro G.A."/>
            <person name="Rodriguez-Calvo A."/>
            <person name="Calvo C."/>
        </authorList>
    </citation>
    <scope>NUCLEOTIDE SEQUENCE [LARGE SCALE GENOMIC DNA]</scope>
</reference>
<dbReference type="KEGG" id="vg:22277522"/>
<protein>
    <recommendedName>
        <fullName evidence="4">Transposase domain-containing protein</fullName>
    </recommendedName>
</protein>
<evidence type="ECO:0000256" key="1">
    <source>
        <dbReference type="SAM" id="MobiDB-lite"/>
    </source>
</evidence>
<sequence>MNNKKEFDKKVTELKNATEIIKERVEKVTHGLNQATNLLNLNVKEVKRVASTLKPLEEVVSELQEKIDGIEWGEYTVADVESTLSVARSLPSAYDDYQELDLEEDDYEEDTTEEEIRDTISTDGGGARIRVYPPRETLVYMAEHIGQGVETDDLAVYEAVRDTNGHTGFRQEGYYVDPEETYANRDKRLEEASKVEEDEEVELEVTIIRPKSKSKPKSKAKAKAKKKQNSKAKSTTTEFEKIAPLVTTNFKNDTEKGIVTDYINGAGTSAIARTYNVSMGTIYTALNRHKIPKRNIANNSVEVQMIPVINNKKLLNAIIDSYNKGVPVKDIYEKYSIHKNGLYYLLDYVGVDRKVRHKGKKGDVELKMD</sequence>
<dbReference type="Proteomes" id="UP000029360">
    <property type="component" value="Segment"/>
</dbReference>
<dbReference type="OrthoDB" id="8745at10239"/>